<protein>
    <recommendedName>
        <fullName evidence="2">DUF4592 domain-containing protein</fullName>
    </recommendedName>
</protein>
<evidence type="ECO:0000313" key="3">
    <source>
        <dbReference type="Ensembl" id="ENSSORP00005012399.1"/>
    </source>
</evidence>
<evidence type="ECO:0000313" key="4">
    <source>
        <dbReference type="Proteomes" id="UP000472271"/>
    </source>
</evidence>
<feature type="compositionally biased region" description="Acidic residues" evidence="1">
    <location>
        <begin position="511"/>
        <end position="523"/>
    </location>
</feature>
<feature type="compositionally biased region" description="Polar residues" evidence="1">
    <location>
        <begin position="543"/>
        <end position="563"/>
    </location>
</feature>
<feature type="compositionally biased region" description="Basic and acidic residues" evidence="1">
    <location>
        <begin position="438"/>
        <end position="460"/>
    </location>
</feature>
<dbReference type="Proteomes" id="UP000472271">
    <property type="component" value="Chromosome 21"/>
</dbReference>
<feature type="compositionally biased region" description="Basic and acidic residues" evidence="1">
    <location>
        <begin position="120"/>
        <end position="134"/>
    </location>
</feature>
<evidence type="ECO:0000259" key="2">
    <source>
        <dbReference type="Pfam" id="PF15262"/>
    </source>
</evidence>
<reference evidence="3" key="2">
    <citation type="submission" date="2025-08" db="UniProtKB">
        <authorList>
            <consortium name="Ensembl"/>
        </authorList>
    </citation>
    <scope>IDENTIFICATION</scope>
</reference>
<dbReference type="PANTHER" id="PTHR47743:SF1">
    <property type="entry name" value="CRACD-LIKE PROTEIN"/>
    <property type="match status" value="1"/>
</dbReference>
<feature type="compositionally biased region" description="Polar residues" evidence="1">
    <location>
        <begin position="590"/>
        <end position="600"/>
    </location>
</feature>
<feature type="compositionally biased region" description="Basic and acidic residues" evidence="1">
    <location>
        <begin position="564"/>
        <end position="575"/>
    </location>
</feature>
<feature type="compositionally biased region" description="Basic residues" evidence="1">
    <location>
        <begin position="200"/>
        <end position="219"/>
    </location>
</feature>
<feature type="compositionally biased region" description="Acidic residues" evidence="1">
    <location>
        <begin position="237"/>
        <end position="252"/>
    </location>
</feature>
<name>A0A672Z6G2_9TELE</name>
<evidence type="ECO:0000256" key="1">
    <source>
        <dbReference type="SAM" id="MobiDB-lite"/>
    </source>
</evidence>
<reference evidence="3" key="3">
    <citation type="submission" date="2025-09" db="UniProtKB">
        <authorList>
            <consortium name="Ensembl"/>
        </authorList>
    </citation>
    <scope>IDENTIFICATION</scope>
</reference>
<proteinExistence type="predicted"/>
<feature type="region of interest" description="Disordered" evidence="1">
    <location>
        <begin position="22"/>
        <end position="46"/>
    </location>
</feature>
<sequence>MTVSVSLLGRKKSKLKSLRTRLFGRNKKTGEEGNSKLSQSASDITAGKTLGSDEDLVCSQGMMGSRALSHDSIFLADQALTDAEPVRVLSQENVHSKIKALQLQQQKLHLGLPPPVLSMRRPEDPGSRSEDDSLPHSPSEISAGHVLGSHPLPPIPKPAPTKSVSPTFPVLSNSSPPVVEPPLDFSSPAQFTPCLDTSAARHRMSVKPRNQRASTKKRLPGSDSGSLLHNLNNTECLTEEEPQLETQAEETVETDRGGSDIPFTSRGPFKIPEPAPAPSETAPKTSSLGFSQQDSAPPVKALPSSSQVLRNKPHRSVDIIRPHSSYVQSDLMEKPESTGDFNIQIMPPDKRDTQNKGGATDFKSKKDQFSSSSGSAVTFRSSGVQGETENTRGIKRPAPGSGSFHFSVTTAKNRDAERPRSGSFVGVLENTGAQLKTGEGKEDTSPSIMREKEDVKDLRPRGGPADVGRLRQEGALHKSPVLPWDRDSLKKVESVTQSKNITTDAGAIDREEPEGSQEAMEEAVEAKEVHEEEGKTAFGVKLRSTSQSVRLRSEVSSYQQSKSTLREEQSEKQRQEISNNASFIVKKQPVNVSCAASTSGDARPTGESDHN</sequence>
<dbReference type="InParanoid" id="A0A672Z6G2"/>
<dbReference type="InterPro" id="IPR026713">
    <property type="entry name" value="CRACD-like"/>
</dbReference>
<dbReference type="PANTHER" id="PTHR47743">
    <property type="entry name" value="KIAA1210 / KIAA1211 FAMILY MEMBER"/>
    <property type="match status" value="1"/>
</dbReference>
<accession>A0A672Z6G2</accession>
<feature type="compositionally biased region" description="Polar residues" evidence="1">
    <location>
        <begin position="376"/>
        <end position="388"/>
    </location>
</feature>
<keyword evidence="4" id="KW-1185">Reference proteome</keyword>
<dbReference type="Pfam" id="PF15262">
    <property type="entry name" value="DUF4592"/>
    <property type="match status" value="1"/>
</dbReference>
<feature type="compositionally biased region" description="Polar residues" evidence="1">
    <location>
        <begin position="162"/>
        <end position="176"/>
    </location>
</feature>
<reference evidence="3" key="1">
    <citation type="submission" date="2019-06" db="EMBL/GenBank/DDBJ databases">
        <authorList>
            <consortium name="Wellcome Sanger Institute Data Sharing"/>
        </authorList>
    </citation>
    <scope>NUCLEOTIDE SEQUENCE [LARGE SCALE GENOMIC DNA]</scope>
</reference>
<feature type="compositionally biased region" description="Polar residues" evidence="1">
    <location>
        <begin position="494"/>
        <end position="503"/>
    </location>
</feature>
<feature type="region of interest" description="Disordered" evidence="1">
    <location>
        <begin position="113"/>
        <end position="184"/>
    </location>
</feature>
<feature type="compositionally biased region" description="Low complexity" evidence="1">
    <location>
        <begin position="227"/>
        <end position="236"/>
    </location>
</feature>
<organism evidence="3 4">
    <name type="scientific">Sphaeramia orbicularis</name>
    <name type="common">orbiculate cardinalfish</name>
    <dbReference type="NCBI Taxonomy" id="375764"/>
    <lineage>
        <taxon>Eukaryota</taxon>
        <taxon>Metazoa</taxon>
        <taxon>Chordata</taxon>
        <taxon>Craniata</taxon>
        <taxon>Vertebrata</taxon>
        <taxon>Euteleostomi</taxon>
        <taxon>Actinopterygii</taxon>
        <taxon>Neopterygii</taxon>
        <taxon>Teleostei</taxon>
        <taxon>Neoteleostei</taxon>
        <taxon>Acanthomorphata</taxon>
        <taxon>Gobiaria</taxon>
        <taxon>Kurtiformes</taxon>
        <taxon>Apogonoidei</taxon>
        <taxon>Apogonidae</taxon>
        <taxon>Apogoninae</taxon>
        <taxon>Sphaeramia</taxon>
    </lineage>
</organism>
<dbReference type="Ensembl" id="ENSSORT00005012796.1">
    <property type="protein sequence ID" value="ENSSORP00005012399.1"/>
    <property type="gene ID" value="ENSSORG00005006525.1"/>
</dbReference>
<feature type="region of interest" description="Disordered" evidence="1">
    <location>
        <begin position="199"/>
        <end position="611"/>
    </location>
</feature>
<feature type="domain" description="DUF4592" evidence="2">
    <location>
        <begin position="106"/>
        <end position="216"/>
    </location>
</feature>
<dbReference type="AlphaFoldDB" id="A0A672Z6G2"/>
<dbReference type="InterPro" id="IPR028030">
    <property type="entry name" value="DUF4592"/>
</dbReference>
<feature type="compositionally biased region" description="Low complexity" evidence="1">
    <location>
        <begin position="278"/>
        <end position="287"/>
    </location>
</feature>
<feature type="compositionally biased region" description="Basic and acidic residues" evidence="1">
    <location>
        <begin position="484"/>
        <end position="493"/>
    </location>
</feature>
<feature type="compositionally biased region" description="Basic and acidic residues" evidence="1">
    <location>
        <begin position="524"/>
        <end position="535"/>
    </location>
</feature>